<dbReference type="PANTHER" id="PTHR43581:SF3">
    <property type="entry name" value="AAA+ ATPASE DOMAIN-CONTAINING PROTEIN"/>
    <property type="match status" value="1"/>
</dbReference>
<name>A0A8B3F7S4_LACLL</name>
<feature type="domain" description="Endonuclease GajA/Old nuclease/RecF-like AAA" evidence="1">
    <location>
        <begin position="1"/>
        <end position="399"/>
    </location>
</feature>
<dbReference type="RefSeq" id="WP_120784968.1">
    <property type="nucleotide sequence ID" value="NZ_CP061322.1"/>
</dbReference>
<sequence>MKPIKFRIKNYKSIQDSGDCYFDDKITILAGKNESGKSTILKALKDFDLENDFELDKDFEDTTPIWDDEAKTEVCVTFLINTARIKEMLKRRDIEVSGLGNKKDLLFEIVKKSLYYLAKFIDVEPKIVVPAFEKYFLEKLNRKEVIGTNKTIREWLMDNYSEETILNVIQTAITNNTFTFKPGGLNKVYSFAPEQMEDLKKFRDNILEYFEMKDGAIDVNSIILEEIESESFPYFIFFDSFDDIFPDSISISEIEENTWARSLEKVSDFDISKIILKDKQKQQKFQDKINANFTSIFKKYWTQDIIKLTVAKDGDTIYFFIDEEGELYKPSQRSKGQQWYLSFFVKVIAKMSEEVPNVILIDEPGLYLHAKAQKNLLLLLEESFKNNIIMFSTHSPYLIQEENLKNIRLVEKINRKTKIISKYWANATLDTKTPILTAIGVGVSDSIVDIKKNNIIVEGLEDVYYMRAFSKLIGNVKEVNFINGGGAPKVGLIGNILFGWGAEVKYLFDFDRGGIQGKNKLEKVYDICSEDIIFCSDIDGEATIDLLSTSDFIKYVKEDYEEKQGTKSRTISDKPLTSRKFLDKVNNNEVFLDETSLKNIQLLFEKIQFK</sequence>
<accession>A0A8B3F7S4</accession>
<evidence type="ECO:0000259" key="1">
    <source>
        <dbReference type="Pfam" id="PF13175"/>
    </source>
</evidence>
<protein>
    <recommendedName>
        <fullName evidence="1">Endonuclease GajA/Old nuclease/RecF-like AAA domain-containing protein</fullName>
    </recommendedName>
</protein>
<reference evidence="2" key="1">
    <citation type="submission" date="2018-10" db="EMBL/GenBank/DDBJ databases">
        <title>Chromosomal inversion in Lactococcus lactis subsp. lactis bv. diacetylactis S50.</title>
        <authorList>
            <person name="Kojic M."/>
            <person name="Jovcic B."/>
        </authorList>
    </citation>
    <scope>NUCLEOTIDE SEQUENCE</scope>
    <source>
        <strain evidence="2">S50</strain>
    </source>
</reference>
<dbReference type="PANTHER" id="PTHR43581">
    <property type="entry name" value="ATP/GTP PHOSPHATASE"/>
    <property type="match status" value="1"/>
</dbReference>
<proteinExistence type="predicted"/>
<dbReference type="InterPro" id="IPR041685">
    <property type="entry name" value="AAA_GajA/Old/RecF-like"/>
</dbReference>
<dbReference type="InterPro" id="IPR051396">
    <property type="entry name" value="Bact_Antivir_Def_Nuclease"/>
</dbReference>
<dbReference type="EMBL" id="RBVM01000001">
    <property type="protein sequence ID" value="RKO38592.1"/>
    <property type="molecule type" value="Genomic_DNA"/>
</dbReference>
<gene>
    <name evidence="2" type="ORF">D8K17_09885</name>
</gene>
<dbReference type="Pfam" id="PF13175">
    <property type="entry name" value="AAA_15"/>
    <property type="match status" value="1"/>
</dbReference>
<organism evidence="2">
    <name type="scientific">Lactococcus lactis subsp. lactis bv. diacetylactis</name>
    <dbReference type="NCBI Taxonomy" id="44688"/>
    <lineage>
        <taxon>Bacteria</taxon>
        <taxon>Bacillati</taxon>
        <taxon>Bacillota</taxon>
        <taxon>Bacilli</taxon>
        <taxon>Lactobacillales</taxon>
        <taxon>Streptococcaceae</taxon>
        <taxon>Lactococcus</taxon>
    </lineage>
</organism>
<dbReference type="InterPro" id="IPR027417">
    <property type="entry name" value="P-loop_NTPase"/>
</dbReference>
<dbReference type="Gene3D" id="3.40.50.300">
    <property type="entry name" value="P-loop containing nucleotide triphosphate hydrolases"/>
    <property type="match status" value="1"/>
</dbReference>
<dbReference type="AlphaFoldDB" id="A0A8B3F7S4"/>
<dbReference type="SUPFAM" id="SSF52540">
    <property type="entry name" value="P-loop containing nucleoside triphosphate hydrolases"/>
    <property type="match status" value="1"/>
</dbReference>
<evidence type="ECO:0000313" key="2">
    <source>
        <dbReference type="EMBL" id="RKO38592.1"/>
    </source>
</evidence>
<comment type="caution">
    <text evidence="2">The sequence shown here is derived from an EMBL/GenBank/DDBJ whole genome shotgun (WGS) entry which is preliminary data.</text>
</comment>